<comment type="subcellular location">
    <subcellularLocation>
        <location evidence="1 8">Cell outer membrane</location>
        <topology evidence="1 8">Multi-pass membrane protein</topology>
    </subcellularLocation>
</comment>
<comment type="caution">
    <text evidence="13">The sequence shown here is derived from an EMBL/GenBank/DDBJ whole genome shotgun (WGS) entry which is preliminary data.</text>
</comment>
<evidence type="ECO:0000256" key="6">
    <source>
        <dbReference type="ARBA" id="ARBA00023136"/>
    </source>
</evidence>
<evidence type="ECO:0000256" key="3">
    <source>
        <dbReference type="ARBA" id="ARBA00022452"/>
    </source>
</evidence>
<evidence type="ECO:0000256" key="1">
    <source>
        <dbReference type="ARBA" id="ARBA00004571"/>
    </source>
</evidence>
<evidence type="ECO:0000256" key="5">
    <source>
        <dbReference type="ARBA" id="ARBA00023077"/>
    </source>
</evidence>
<evidence type="ECO:0000313" key="14">
    <source>
        <dbReference type="Proteomes" id="UP000526501"/>
    </source>
</evidence>
<evidence type="ECO:0000313" key="13">
    <source>
        <dbReference type="EMBL" id="MBC2607254.1"/>
    </source>
</evidence>
<feature type="chain" id="PRO_5031128913" evidence="10">
    <location>
        <begin position="23"/>
        <end position="688"/>
    </location>
</feature>
<dbReference type="InterPro" id="IPR010100">
    <property type="entry name" value="TonB-dep_Cu_rcpt"/>
</dbReference>
<dbReference type="PANTHER" id="PTHR30069">
    <property type="entry name" value="TONB-DEPENDENT OUTER MEMBRANE RECEPTOR"/>
    <property type="match status" value="1"/>
</dbReference>
<dbReference type="RefSeq" id="WP_185661107.1">
    <property type="nucleotide sequence ID" value="NZ_CAWPOO010000012.1"/>
</dbReference>
<dbReference type="Gene3D" id="2.40.170.20">
    <property type="entry name" value="TonB-dependent receptor, beta-barrel domain"/>
    <property type="match status" value="1"/>
</dbReference>
<keyword evidence="2 8" id="KW-0813">Transport</keyword>
<organism evidence="13 14">
    <name type="scientific">Pelagicoccus albus</name>
    <dbReference type="NCBI Taxonomy" id="415222"/>
    <lineage>
        <taxon>Bacteria</taxon>
        <taxon>Pseudomonadati</taxon>
        <taxon>Verrucomicrobiota</taxon>
        <taxon>Opitutia</taxon>
        <taxon>Puniceicoccales</taxon>
        <taxon>Pelagicoccaceae</taxon>
        <taxon>Pelagicoccus</taxon>
    </lineage>
</organism>
<keyword evidence="4 8" id="KW-0812">Transmembrane</keyword>
<accession>A0A7X1B8C5</accession>
<keyword evidence="14" id="KW-1185">Reference proteome</keyword>
<dbReference type="NCBIfam" id="TIGR01778">
    <property type="entry name" value="TonB-copper"/>
    <property type="match status" value="1"/>
</dbReference>
<evidence type="ECO:0000256" key="10">
    <source>
        <dbReference type="SAM" id="SignalP"/>
    </source>
</evidence>
<keyword evidence="6 8" id="KW-0472">Membrane</keyword>
<gene>
    <name evidence="13" type="ORF">H5P27_14465</name>
</gene>
<dbReference type="AlphaFoldDB" id="A0A7X1B8C5"/>
<sequence>MNFKTSIYLATATSLLASNALAQETQTEETVDLAPVVVTSSSGVEAGQITFDPRLAIQPLPANDGADALKHVTGFSVIRKGGTDGDPTFRGMAGSRLGILLDGACTLGGCGNRMDPPTAYVFPTSYDKVTVLKGPQSVQHGPGASAGVVLFERSATRLTEEDISLKLVSNFASFGRSDVSSEALVGNRNFYARFQSSFSESDDYEDGDGVAVSSAYERWNAQLSLGYTPSESSALEFSITQSDGEAAYADRLMDGVAFDRSAYSLRYREDQLSGPVRSIDAQVYYNYVDHVMDNFSLREFTPSAMMAMPMLSNPDRQTYGGSVKFELDRRGKLDSILGVDAQHNRHRLRTAMGAATASYQDNAWTEDGTFDQIGLFGEFEYTLSDRDTLAFGARLDSWEATDKRAMIRVGMGNMMANPTANTSRSDVLPSAYLRFERELENSDSKLYAGIGHSERFPDYWEAFSKESETSISAFNTLPEKVTQLDMGTLTRWGDFELNLSTFLANHQDFILIESGYPKTMGSMIRSATVARNIDATTWGGEAKLSYQNERGWYASSSLAYTHGTNDTDGLPLAQISPLELTLEGGRRTEAWSFGWLARLADDQDRVAVNQGNIVGQDIGPSESFAVLSLHSSYQVSEYWSLAAGVDNILDETYAEHISRAGSMIAGYTQTTRINEPGRTFWTRLSAEF</sequence>
<proteinExistence type="inferred from homology"/>
<dbReference type="Gene3D" id="2.170.130.10">
    <property type="entry name" value="TonB-dependent receptor, plug domain"/>
    <property type="match status" value="1"/>
</dbReference>
<dbReference type="InterPro" id="IPR012910">
    <property type="entry name" value="Plug_dom"/>
</dbReference>
<dbReference type="Pfam" id="PF07715">
    <property type="entry name" value="Plug"/>
    <property type="match status" value="1"/>
</dbReference>
<keyword evidence="5 9" id="KW-0798">TonB box</keyword>
<dbReference type="PROSITE" id="PS52016">
    <property type="entry name" value="TONB_DEPENDENT_REC_3"/>
    <property type="match status" value="1"/>
</dbReference>
<dbReference type="GO" id="GO:0009279">
    <property type="term" value="C:cell outer membrane"/>
    <property type="evidence" value="ECO:0007669"/>
    <property type="project" value="UniProtKB-SubCell"/>
</dbReference>
<evidence type="ECO:0000256" key="7">
    <source>
        <dbReference type="ARBA" id="ARBA00023237"/>
    </source>
</evidence>
<keyword evidence="7 8" id="KW-0998">Cell outer membrane</keyword>
<dbReference type="InterPro" id="IPR036942">
    <property type="entry name" value="Beta-barrel_TonB_sf"/>
</dbReference>
<dbReference type="Pfam" id="PF00593">
    <property type="entry name" value="TonB_dep_Rec_b-barrel"/>
    <property type="match status" value="1"/>
</dbReference>
<feature type="domain" description="TonB-dependent receptor-like beta-barrel" evidence="11">
    <location>
        <begin position="202"/>
        <end position="648"/>
    </location>
</feature>
<evidence type="ECO:0000256" key="8">
    <source>
        <dbReference type="PROSITE-ProRule" id="PRU01360"/>
    </source>
</evidence>
<evidence type="ECO:0000259" key="12">
    <source>
        <dbReference type="Pfam" id="PF07715"/>
    </source>
</evidence>
<dbReference type="PANTHER" id="PTHR30069:SF49">
    <property type="entry name" value="OUTER MEMBRANE PROTEIN C"/>
    <property type="match status" value="1"/>
</dbReference>
<keyword evidence="10" id="KW-0732">Signal</keyword>
<protein>
    <submittedName>
        <fullName evidence="13">TonB-dependent copper receptor</fullName>
    </submittedName>
</protein>
<dbReference type="EMBL" id="JACHVC010000012">
    <property type="protein sequence ID" value="MBC2607254.1"/>
    <property type="molecule type" value="Genomic_DNA"/>
</dbReference>
<dbReference type="CDD" id="cd01347">
    <property type="entry name" value="ligand_gated_channel"/>
    <property type="match status" value="1"/>
</dbReference>
<dbReference type="InterPro" id="IPR037066">
    <property type="entry name" value="Plug_dom_sf"/>
</dbReference>
<comment type="similarity">
    <text evidence="8 9">Belongs to the TonB-dependent receptor family.</text>
</comment>
<dbReference type="Proteomes" id="UP000526501">
    <property type="component" value="Unassembled WGS sequence"/>
</dbReference>
<dbReference type="SUPFAM" id="SSF56935">
    <property type="entry name" value="Porins"/>
    <property type="match status" value="1"/>
</dbReference>
<evidence type="ECO:0000256" key="9">
    <source>
        <dbReference type="RuleBase" id="RU003357"/>
    </source>
</evidence>
<reference evidence="13 14" key="1">
    <citation type="submission" date="2020-07" db="EMBL/GenBank/DDBJ databases">
        <authorList>
            <person name="Feng X."/>
        </authorList>
    </citation>
    <scope>NUCLEOTIDE SEQUENCE [LARGE SCALE GENOMIC DNA]</scope>
    <source>
        <strain evidence="13 14">JCM23202</strain>
    </source>
</reference>
<dbReference type="GO" id="GO:0015344">
    <property type="term" value="F:siderophore uptake transmembrane transporter activity"/>
    <property type="evidence" value="ECO:0007669"/>
    <property type="project" value="TreeGrafter"/>
</dbReference>
<keyword evidence="13" id="KW-0675">Receptor</keyword>
<dbReference type="InterPro" id="IPR039426">
    <property type="entry name" value="TonB-dep_rcpt-like"/>
</dbReference>
<name>A0A7X1B8C5_9BACT</name>
<feature type="signal peptide" evidence="10">
    <location>
        <begin position="1"/>
        <end position="22"/>
    </location>
</feature>
<evidence type="ECO:0000256" key="2">
    <source>
        <dbReference type="ARBA" id="ARBA00022448"/>
    </source>
</evidence>
<evidence type="ECO:0000259" key="11">
    <source>
        <dbReference type="Pfam" id="PF00593"/>
    </source>
</evidence>
<dbReference type="GO" id="GO:0044718">
    <property type="term" value="P:siderophore transmembrane transport"/>
    <property type="evidence" value="ECO:0007669"/>
    <property type="project" value="TreeGrafter"/>
</dbReference>
<feature type="domain" description="TonB-dependent receptor plug" evidence="12">
    <location>
        <begin position="56"/>
        <end position="148"/>
    </location>
</feature>
<dbReference type="InterPro" id="IPR000531">
    <property type="entry name" value="Beta-barrel_TonB"/>
</dbReference>
<evidence type="ECO:0000256" key="4">
    <source>
        <dbReference type="ARBA" id="ARBA00022692"/>
    </source>
</evidence>
<keyword evidence="3 8" id="KW-1134">Transmembrane beta strand</keyword>